<organism evidence="2">
    <name type="scientific">Corethron hystrix</name>
    <dbReference type="NCBI Taxonomy" id="216773"/>
    <lineage>
        <taxon>Eukaryota</taxon>
        <taxon>Sar</taxon>
        <taxon>Stramenopiles</taxon>
        <taxon>Ochrophyta</taxon>
        <taxon>Bacillariophyta</taxon>
        <taxon>Coscinodiscophyceae</taxon>
        <taxon>Corethrophycidae</taxon>
        <taxon>Corethrales</taxon>
        <taxon>Corethraceae</taxon>
        <taxon>Corethron</taxon>
    </lineage>
</organism>
<name>A0A7S1BN83_9STRA</name>
<protein>
    <recommendedName>
        <fullName evidence="1">NADP-dependent oxidoreductase domain-containing protein</fullName>
    </recommendedName>
</protein>
<sequence>MPPPLLNRPEFLVPNLGRKERVAIWPLYLLFRASPFYTAIFFSAVFVASSPTIIMRPVLSAWVFPSVTRSSFTGPSLLPPRRISPPPHHSLASDHDGILYDSSIETSSVGKGGLGDLPSWAYRSVPEQECNESESVPFDLSGRRCVFSRRLRLPPASSLGSDALLHGASALQGMIDDGLQTFVVPRCGPRAADGAFMQSLVRAFLTDTPPSVARRCHWTFPIHVPSGQDDFNVRSIRSKNDPISFPSSRRGKTQMWNGDVLPPLTTSLGHGRSIQDFVTRYVCDGILRPLSAQMVGGGKRQHGAEMHCLDCVQIQYDASSPYHLDVLDALCELQRMGLVRSVAAVDFPPHLLRRAASYGLEISGGVSVPHNLIRPDGSQKYSDDLYGAATETGTDILPSSPLAGGVLTDRYRLPRGHPDLVRRRRYTGIGSDVVPADYAGGIVRDPEMPSYEMLQRAGVPHGRERGTWDEHRRNLFPVLCDFADRYGVSVAAVALRYALQTGGKWSKGDAVVGSVQVGTTVGHSALENIFGDSRWHNGDLRGALSFQLDDGDLDQLQLAAGKEKVQISIEDVEKADQDKEDDDKSFFIPDLTNTKLWL</sequence>
<dbReference type="AlphaFoldDB" id="A0A7S1BN83"/>
<dbReference type="InterPro" id="IPR023210">
    <property type="entry name" value="NADP_OxRdtase_dom"/>
</dbReference>
<dbReference type="SUPFAM" id="SSF51430">
    <property type="entry name" value="NAD(P)-linked oxidoreductase"/>
    <property type="match status" value="1"/>
</dbReference>
<dbReference type="Gene3D" id="3.20.20.100">
    <property type="entry name" value="NADP-dependent oxidoreductase domain"/>
    <property type="match status" value="1"/>
</dbReference>
<dbReference type="EMBL" id="HBFR01027831">
    <property type="protein sequence ID" value="CAD8892936.1"/>
    <property type="molecule type" value="Transcribed_RNA"/>
</dbReference>
<accession>A0A7S1BN83</accession>
<dbReference type="PANTHER" id="PTHR43147">
    <property type="entry name" value="PROTEIN TAS"/>
    <property type="match status" value="1"/>
</dbReference>
<evidence type="ECO:0000313" key="2">
    <source>
        <dbReference type="EMBL" id="CAD8892936.1"/>
    </source>
</evidence>
<dbReference type="InterPro" id="IPR036812">
    <property type="entry name" value="NAD(P)_OxRdtase_dom_sf"/>
</dbReference>
<dbReference type="PANTHER" id="PTHR43147:SF2">
    <property type="entry name" value="NADP-DEPENDENT OXIDOREDUCTASE DOMAIN-CONTAINING PROTEIN"/>
    <property type="match status" value="1"/>
</dbReference>
<evidence type="ECO:0000259" key="1">
    <source>
        <dbReference type="Pfam" id="PF00248"/>
    </source>
</evidence>
<feature type="domain" description="NADP-dependent oxidoreductase" evidence="1">
    <location>
        <begin position="308"/>
        <end position="509"/>
    </location>
</feature>
<dbReference type="Pfam" id="PF00248">
    <property type="entry name" value="Aldo_ket_red"/>
    <property type="match status" value="1"/>
</dbReference>
<proteinExistence type="predicted"/>
<gene>
    <name evidence="2" type="ORF">CHYS00102_LOCUS20145</name>
</gene>
<reference evidence="2" key="1">
    <citation type="submission" date="2021-01" db="EMBL/GenBank/DDBJ databases">
        <authorList>
            <person name="Corre E."/>
            <person name="Pelletier E."/>
            <person name="Niang G."/>
            <person name="Scheremetjew M."/>
            <person name="Finn R."/>
            <person name="Kale V."/>
            <person name="Holt S."/>
            <person name="Cochrane G."/>
            <person name="Meng A."/>
            <person name="Brown T."/>
            <person name="Cohen L."/>
        </authorList>
    </citation>
    <scope>NUCLEOTIDE SEQUENCE</scope>
    <source>
        <strain evidence="2">308</strain>
    </source>
</reference>